<keyword evidence="2" id="KW-1185">Reference proteome</keyword>
<comment type="caution">
    <text evidence="1">The sequence shown here is derived from an EMBL/GenBank/DDBJ whole genome shotgun (WGS) entry which is preliminary data.</text>
</comment>
<dbReference type="EMBL" id="JAZHPZ010000010">
    <property type="protein sequence ID" value="MEF2967805.1"/>
    <property type="molecule type" value="Genomic_DNA"/>
</dbReference>
<name>A0ABU7VVL5_9BACL</name>
<accession>A0ABU7VVL5</accession>
<reference evidence="1 2" key="1">
    <citation type="submission" date="2024-02" db="EMBL/GenBank/DDBJ databases">
        <title>A nitrogen-fixing paenibacillus bacterium.</title>
        <authorList>
            <person name="Zhang W.L."/>
            <person name="Chen S.F."/>
        </authorList>
    </citation>
    <scope>NUCLEOTIDE SEQUENCE [LARGE SCALE GENOMIC DNA]</scope>
    <source>
        <strain evidence="1 2">M1</strain>
    </source>
</reference>
<protein>
    <submittedName>
        <fullName evidence="1">Uncharacterized protein</fullName>
    </submittedName>
</protein>
<sequence>MEKYESDLTRRFLLNSHSRGSLDEVVGEDDMVEFASEALFVGEENDSVDQQFIKEWDGKEITWRYFNQSYE</sequence>
<dbReference type="RefSeq" id="WP_331848021.1">
    <property type="nucleotide sequence ID" value="NZ_JAZHPZ010000010.1"/>
</dbReference>
<organism evidence="1 2">
    <name type="scientific">Paenibacillus haidiansis</name>
    <dbReference type="NCBI Taxonomy" id="1574488"/>
    <lineage>
        <taxon>Bacteria</taxon>
        <taxon>Bacillati</taxon>
        <taxon>Bacillota</taxon>
        <taxon>Bacilli</taxon>
        <taxon>Bacillales</taxon>
        <taxon>Paenibacillaceae</taxon>
        <taxon>Paenibacillus</taxon>
    </lineage>
</organism>
<gene>
    <name evidence="1" type="ORF">V3851_18405</name>
</gene>
<evidence type="ECO:0000313" key="1">
    <source>
        <dbReference type="EMBL" id="MEF2967805.1"/>
    </source>
</evidence>
<evidence type="ECO:0000313" key="2">
    <source>
        <dbReference type="Proteomes" id="UP001306950"/>
    </source>
</evidence>
<dbReference type="Proteomes" id="UP001306950">
    <property type="component" value="Unassembled WGS sequence"/>
</dbReference>
<proteinExistence type="predicted"/>